<evidence type="ECO:0000313" key="2">
    <source>
        <dbReference type="EMBL" id="KAJ9189308.1"/>
    </source>
</evidence>
<keyword evidence="3" id="KW-1185">Reference proteome</keyword>
<evidence type="ECO:0000313" key="3">
    <source>
        <dbReference type="Proteomes" id="UP001174677"/>
    </source>
</evidence>
<keyword evidence="1" id="KW-0175">Coiled coil</keyword>
<dbReference type="Proteomes" id="UP001174677">
    <property type="component" value="Chromosome 1"/>
</dbReference>
<accession>A0ABQ9ND04</accession>
<protein>
    <submittedName>
        <fullName evidence="2">Uncharacterized protein</fullName>
    </submittedName>
</protein>
<gene>
    <name evidence="2" type="ORF">P3X46_000618</name>
</gene>
<proteinExistence type="predicted"/>
<sequence length="280" mass="31431">MAYGIISHKTQYDVKSFTEQLKYLFLYPSPIQILFSPLAPLSSSLPISATSFPSLPIGWNTSPISQSHPNSSIPIVEPPPAVAETKILPKDSPSETRKSSLDVLTVTKGLLAELSSRTRKRKSPNPEVLQKQKETLEGFFNMPLEAIQQANAYGNIEGIIHSLIQNSNDLREKTILEILLARVAEFRESIPMAMAIKETAEARIISLLGKATDLDARLEEREKKLSFLVTEFSRLSKEEEKLEAEIKFLITQKEEMLPQKKHVLADLEKTNDETSEDVEE</sequence>
<dbReference type="EMBL" id="JARPOI010000001">
    <property type="protein sequence ID" value="KAJ9189308.1"/>
    <property type="molecule type" value="Genomic_DNA"/>
</dbReference>
<organism evidence="2 3">
    <name type="scientific">Hevea brasiliensis</name>
    <name type="common">Para rubber tree</name>
    <name type="synonym">Siphonia brasiliensis</name>
    <dbReference type="NCBI Taxonomy" id="3981"/>
    <lineage>
        <taxon>Eukaryota</taxon>
        <taxon>Viridiplantae</taxon>
        <taxon>Streptophyta</taxon>
        <taxon>Embryophyta</taxon>
        <taxon>Tracheophyta</taxon>
        <taxon>Spermatophyta</taxon>
        <taxon>Magnoliopsida</taxon>
        <taxon>eudicotyledons</taxon>
        <taxon>Gunneridae</taxon>
        <taxon>Pentapetalae</taxon>
        <taxon>rosids</taxon>
        <taxon>fabids</taxon>
        <taxon>Malpighiales</taxon>
        <taxon>Euphorbiaceae</taxon>
        <taxon>Crotonoideae</taxon>
        <taxon>Micrandreae</taxon>
        <taxon>Hevea</taxon>
    </lineage>
</organism>
<feature type="coiled-coil region" evidence="1">
    <location>
        <begin position="225"/>
        <end position="252"/>
    </location>
</feature>
<reference evidence="2" key="1">
    <citation type="journal article" date="2023" name="Plant Biotechnol. J.">
        <title>Chromosome-level wild Hevea brasiliensis genome provides new tools for genomic-assisted breeding and valuable loci to elevate rubber yield.</title>
        <authorList>
            <person name="Cheng H."/>
            <person name="Song X."/>
            <person name="Hu Y."/>
            <person name="Wu T."/>
            <person name="Yang Q."/>
            <person name="An Z."/>
            <person name="Feng S."/>
            <person name="Deng Z."/>
            <person name="Wu W."/>
            <person name="Zeng X."/>
            <person name="Tu M."/>
            <person name="Wang X."/>
            <person name="Huang H."/>
        </authorList>
    </citation>
    <scope>NUCLEOTIDE SEQUENCE</scope>
    <source>
        <strain evidence="2">MT/VB/25A 57/8</strain>
    </source>
</reference>
<evidence type="ECO:0000256" key="1">
    <source>
        <dbReference type="SAM" id="Coils"/>
    </source>
</evidence>
<comment type="caution">
    <text evidence="2">The sequence shown here is derived from an EMBL/GenBank/DDBJ whole genome shotgun (WGS) entry which is preliminary data.</text>
</comment>
<name>A0ABQ9ND04_HEVBR</name>